<dbReference type="Pfam" id="PF26092">
    <property type="entry name" value="T4_Y16D"/>
    <property type="match status" value="1"/>
</dbReference>
<sequence>MEFLMTNPLDVITKETLDSLPNVGYYNMSVDNHAPNINVTKSEVWYRDTYNINNLPDGRDYIAPERIVCAANQYEDHNGKKIVIAGVRHACGVMHSSFVGHNSGEDILYRSTEVQGFLTNKHRFVDRQEAWKIAVEQKQIVCRVGGDTSKGGTLYSENLY</sequence>
<evidence type="ECO:0000313" key="2">
    <source>
        <dbReference type="Proteomes" id="UP000289169"/>
    </source>
</evidence>
<reference evidence="1 2" key="1">
    <citation type="submission" date="2018-11" db="EMBL/GenBank/DDBJ databases">
        <authorList>
            <person name="Teng T."/>
        </authorList>
    </citation>
    <scope>NUCLEOTIDE SEQUENCE [LARGE SCALE GENOMIC DNA]</scope>
</reference>
<name>A0A410T5P7_9CAUD</name>
<dbReference type="EMBL" id="MK240351">
    <property type="protein sequence ID" value="QAU03946.1"/>
    <property type="molecule type" value="Genomic_DNA"/>
</dbReference>
<gene>
    <name evidence="1" type="ORF">Henu6_gp141</name>
</gene>
<accession>A0A410T5P7</accession>
<evidence type="ECO:0000313" key="1">
    <source>
        <dbReference type="EMBL" id="QAU03946.1"/>
    </source>
</evidence>
<dbReference type="InterPro" id="IPR058630">
    <property type="entry name" value="T4_Y16D"/>
</dbReference>
<organism evidence="1 2">
    <name type="scientific">Acinetobacter phage Henu6</name>
    <dbReference type="NCBI Taxonomy" id="2500136"/>
    <lineage>
        <taxon>Viruses</taxon>
        <taxon>Duplodnaviria</taxon>
        <taxon>Heunggongvirae</taxon>
        <taxon>Uroviricota</taxon>
        <taxon>Caudoviricetes</taxon>
        <taxon>Pantevenvirales</taxon>
        <taxon>Straboviridae</taxon>
        <taxon>Twarogvirinae</taxon>
        <taxon>Zedzedvirus</taxon>
        <taxon>Zedzedvirus zz1</taxon>
    </lineage>
</organism>
<dbReference type="Proteomes" id="UP000289169">
    <property type="component" value="Segment"/>
</dbReference>
<proteinExistence type="predicted"/>
<protein>
    <submittedName>
        <fullName evidence="1">Uncharacterized protein</fullName>
    </submittedName>
</protein>